<dbReference type="InterPro" id="IPR032710">
    <property type="entry name" value="NTF2-like_dom_sf"/>
</dbReference>
<protein>
    <recommendedName>
        <fullName evidence="2">DUF4440 domain-containing protein</fullName>
    </recommendedName>
</protein>
<evidence type="ECO:0000313" key="1">
    <source>
        <dbReference type="EMBL" id="SVC63118.1"/>
    </source>
</evidence>
<dbReference type="SUPFAM" id="SSF54427">
    <property type="entry name" value="NTF2-like"/>
    <property type="match status" value="1"/>
</dbReference>
<feature type="non-terminal residue" evidence="1">
    <location>
        <position position="1"/>
    </location>
</feature>
<proteinExistence type="predicted"/>
<name>A0A382NRK4_9ZZZZ</name>
<gene>
    <name evidence="1" type="ORF">METZ01_LOCUS315972</name>
</gene>
<dbReference type="EMBL" id="UINC01101915">
    <property type="protein sequence ID" value="SVC63118.1"/>
    <property type="molecule type" value="Genomic_DNA"/>
</dbReference>
<organism evidence="1">
    <name type="scientific">marine metagenome</name>
    <dbReference type="NCBI Taxonomy" id="408172"/>
    <lineage>
        <taxon>unclassified sequences</taxon>
        <taxon>metagenomes</taxon>
        <taxon>ecological metagenomes</taxon>
    </lineage>
</organism>
<dbReference type="AlphaFoldDB" id="A0A382NRK4"/>
<accession>A0A382NRK4</accession>
<sequence>VVDFVYSDHADEHSDDIVAAPGPEAAALGVVNAFQDAWNRRDLVGMDAAFHFPHVRIASGRVQVMEQGSRGDDFFERFIAQTGWDYSLWDYRRAVQSTNDKVHFAVQFSRYRSDGTLIGRYPSMWIVALIDGRWGVQARSSFAP</sequence>
<reference evidence="1" key="1">
    <citation type="submission" date="2018-05" db="EMBL/GenBank/DDBJ databases">
        <authorList>
            <person name="Lanie J.A."/>
            <person name="Ng W.-L."/>
            <person name="Kazmierczak K.M."/>
            <person name="Andrzejewski T.M."/>
            <person name="Davidsen T.M."/>
            <person name="Wayne K.J."/>
            <person name="Tettelin H."/>
            <person name="Glass J.I."/>
            <person name="Rusch D."/>
            <person name="Podicherti R."/>
            <person name="Tsui H.-C.T."/>
            <person name="Winkler M.E."/>
        </authorList>
    </citation>
    <scope>NUCLEOTIDE SEQUENCE</scope>
</reference>
<evidence type="ECO:0008006" key="2">
    <source>
        <dbReference type="Google" id="ProtNLM"/>
    </source>
</evidence>